<feature type="domain" description="Thiamine pyrophosphate enzyme TPP-binding" evidence="8">
    <location>
        <begin position="426"/>
        <end position="548"/>
    </location>
</feature>
<dbReference type="CDD" id="cd07037">
    <property type="entry name" value="TPP_PYR_MenD"/>
    <property type="match status" value="1"/>
</dbReference>
<evidence type="ECO:0000256" key="2">
    <source>
        <dbReference type="ARBA" id="ARBA00022723"/>
    </source>
</evidence>
<dbReference type="SUPFAM" id="SSF52518">
    <property type="entry name" value="Thiamin diphosphate-binding fold (THDP-binding)"/>
    <property type="match status" value="2"/>
</dbReference>
<evidence type="ECO:0000256" key="4">
    <source>
        <dbReference type="ARBA" id="ARBA00023052"/>
    </source>
</evidence>
<dbReference type="NCBIfam" id="TIGR00173">
    <property type="entry name" value="menD"/>
    <property type="match status" value="1"/>
</dbReference>
<dbReference type="UniPathway" id="UPA01057">
    <property type="reaction ID" value="UER00164"/>
</dbReference>
<keyword evidence="6" id="KW-0474">Menaquinone biosynthesis</keyword>
<feature type="region of interest" description="Disordered" evidence="7">
    <location>
        <begin position="185"/>
        <end position="224"/>
    </location>
</feature>
<feature type="compositionally biased region" description="Pro residues" evidence="7">
    <location>
        <begin position="209"/>
        <end position="218"/>
    </location>
</feature>
<comment type="subunit">
    <text evidence="6">Homodimer.</text>
</comment>
<dbReference type="GO" id="GO:0000287">
    <property type="term" value="F:magnesium ion binding"/>
    <property type="evidence" value="ECO:0007669"/>
    <property type="project" value="UniProtKB-UniRule"/>
</dbReference>
<dbReference type="EC" id="2.2.1.9" evidence="6"/>
<name>A0A7K3M310_9ACTN</name>
<dbReference type="InterPro" id="IPR004433">
    <property type="entry name" value="MenaQ_synth_MenD"/>
</dbReference>
<gene>
    <name evidence="6 10" type="primary">menD</name>
    <name evidence="10" type="ORF">F7O44_11475</name>
</gene>
<evidence type="ECO:0000259" key="9">
    <source>
        <dbReference type="Pfam" id="PF02776"/>
    </source>
</evidence>
<dbReference type="Gene3D" id="3.40.50.1220">
    <property type="entry name" value="TPP-binding domain"/>
    <property type="match status" value="1"/>
</dbReference>
<keyword evidence="11" id="KW-1185">Reference proteome</keyword>
<dbReference type="PANTHER" id="PTHR42916">
    <property type="entry name" value="2-SUCCINYL-5-ENOLPYRUVYL-6-HYDROXY-3-CYCLOHEXENE-1-CARBOXYLATE SYNTHASE"/>
    <property type="match status" value="1"/>
</dbReference>
<comment type="catalytic activity">
    <reaction evidence="6">
        <text>isochorismate + 2-oxoglutarate + H(+) = 5-enolpyruvoyl-6-hydroxy-2-succinyl-cyclohex-3-ene-1-carboxylate + CO2</text>
        <dbReference type="Rhea" id="RHEA:25593"/>
        <dbReference type="ChEBI" id="CHEBI:15378"/>
        <dbReference type="ChEBI" id="CHEBI:16526"/>
        <dbReference type="ChEBI" id="CHEBI:16810"/>
        <dbReference type="ChEBI" id="CHEBI:29780"/>
        <dbReference type="ChEBI" id="CHEBI:58818"/>
        <dbReference type="EC" id="2.2.1.9"/>
    </reaction>
</comment>
<evidence type="ECO:0000313" key="10">
    <source>
        <dbReference type="EMBL" id="NDL57694.1"/>
    </source>
</evidence>
<comment type="caution">
    <text evidence="10">The sequence shown here is derived from an EMBL/GenBank/DDBJ whole genome shotgun (WGS) entry which is preliminary data.</text>
</comment>
<keyword evidence="5 6" id="KW-0464">Manganese</keyword>
<dbReference type="AlphaFoldDB" id="A0A7K3M310"/>
<evidence type="ECO:0000256" key="6">
    <source>
        <dbReference type="HAMAP-Rule" id="MF_01659"/>
    </source>
</evidence>
<evidence type="ECO:0000256" key="7">
    <source>
        <dbReference type="SAM" id="MobiDB-lite"/>
    </source>
</evidence>
<dbReference type="PANTHER" id="PTHR42916:SF1">
    <property type="entry name" value="PROTEIN PHYLLO, CHLOROPLASTIC"/>
    <property type="match status" value="1"/>
</dbReference>
<keyword evidence="4 6" id="KW-0786">Thiamine pyrophosphate</keyword>
<comment type="function">
    <text evidence="6">Catalyzes the thiamine diphosphate-dependent decarboxylation of 2-oxoglutarate and the subsequent addition of the resulting succinic semialdehyde-thiamine pyrophosphate anion to isochorismate to yield 2-succinyl-5-enolpyruvyl-6-hydroxy-3-cyclohexene-1-carboxylate (SEPHCHC).</text>
</comment>
<comment type="cofactor">
    <cofactor evidence="6">
        <name>thiamine diphosphate</name>
        <dbReference type="ChEBI" id="CHEBI:58937"/>
    </cofactor>
    <text evidence="6">Binds 1 thiamine pyrophosphate per subunit.</text>
</comment>
<dbReference type="InterPro" id="IPR011766">
    <property type="entry name" value="TPP_enzyme_TPP-bd"/>
</dbReference>
<feature type="domain" description="Thiamine pyrophosphate enzyme N-terminal TPP-binding" evidence="9">
    <location>
        <begin position="7"/>
        <end position="124"/>
    </location>
</feature>
<comment type="similarity">
    <text evidence="6">Belongs to the TPP enzyme family. MenD subfamily.</text>
</comment>
<reference evidence="10 11" key="1">
    <citation type="submission" date="2019-11" db="EMBL/GenBank/DDBJ databases">
        <authorList>
            <person name="Li X.-J."/>
            <person name="Feng X.-M."/>
        </authorList>
    </citation>
    <scope>NUCLEOTIDE SEQUENCE [LARGE SCALE GENOMIC DNA]</scope>
    <source>
        <strain evidence="10 11">XMNu-373</strain>
    </source>
</reference>
<evidence type="ECO:0000256" key="1">
    <source>
        <dbReference type="ARBA" id="ARBA00022679"/>
    </source>
</evidence>
<dbReference type="GO" id="GO:0030145">
    <property type="term" value="F:manganese ion binding"/>
    <property type="evidence" value="ECO:0007669"/>
    <property type="project" value="UniProtKB-UniRule"/>
</dbReference>
<dbReference type="Gene3D" id="3.40.50.970">
    <property type="match status" value="2"/>
</dbReference>
<dbReference type="PIRSF" id="PIRSF004983">
    <property type="entry name" value="MenD"/>
    <property type="match status" value="1"/>
</dbReference>
<dbReference type="HAMAP" id="MF_01659">
    <property type="entry name" value="MenD"/>
    <property type="match status" value="1"/>
</dbReference>
<protein>
    <recommendedName>
        <fullName evidence="6">2-succinyl-5-enolpyruvyl-6-hydroxy-3-cyclohexene-1-carboxylate synthase</fullName>
        <shortName evidence="6">SEPHCHC synthase</shortName>
        <ecNumber evidence="6">2.2.1.9</ecNumber>
    </recommendedName>
    <alternativeName>
        <fullName evidence="6">Menaquinone biosynthesis protein MenD</fullName>
    </alternativeName>
</protein>
<comment type="pathway">
    <text evidence="6">Quinol/quinone metabolism; 1,4-dihydroxy-2-naphthoate biosynthesis; 1,4-dihydroxy-2-naphthoate from chorismate: step 2/7.</text>
</comment>
<dbReference type="Pfam" id="PF02775">
    <property type="entry name" value="TPP_enzyme_C"/>
    <property type="match status" value="1"/>
</dbReference>
<evidence type="ECO:0000256" key="5">
    <source>
        <dbReference type="ARBA" id="ARBA00023211"/>
    </source>
</evidence>
<dbReference type="EMBL" id="WLZY01000003">
    <property type="protein sequence ID" value="NDL57694.1"/>
    <property type="molecule type" value="Genomic_DNA"/>
</dbReference>
<accession>A0A7K3M310</accession>
<keyword evidence="2 6" id="KW-0479">Metal-binding</keyword>
<comment type="cofactor">
    <cofactor evidence="6">
        <name>Mg(2+)</name>
        <dbReference type="ChEBI" id="CHEBI:18420"/>
    </cofactor>
    <cofactor evidence="6">
        <name>Mn(2+)</name>
        <dbReference type="ChEBI" id="CHEBI:29035"/>
    </cofactor>
</comment>
<proteinExistence type="inferred from homology"/>
<dbReference type="RefSeq" id="WP_162450367.1">
    <property type="nucleotide sequence ID" value="NZ_WLZY01000003.1"/>
</dbReference>
<dbReference type="GO" id="GO:0009234">
    <property type="term" value="P:menaquinone biosynthetic process"/>
    <property type="evidence" value="ECO:0007669"/>
    <property type="project" value="UniProtKB-UniRule"/>
</dbReference>
<dbReference type="Pfam" id="PF02776">
    <property type="entry name" value="TPP_enzyme_N"/>
    <property type="match status" value="1"/>
</dbReference>
<evidence type="ECO:0000256" key="3">
    <source>
        <dbReference type="ARBA" id="ARBA00022842"/>
    </source>
</evidence>
<dbReference type="Proteomes" id="UP000460435">
    <property type="component" value="Unassembled WGS sequence"/>
</dbReference>
<dbReference type="GO" id="GO:0070204">
    <property type="term" value="F:2-succinyl-5-enolpyruvyl-6-hydroxy-3-cyclohexene-1-carboxylic-acid synthase activity"/>
    <property type="evidence" value="ECO:0007669"/>
    <property type="project" value="UniProtKB-UniRule"/>
</dbReference>
<dbReference type="InterPro" id="IPR029061">
    <property type="entry name" value="THDP-binding"/>
</dbReference>
<dbReference type="GO" id="GO:0030976">
    <property type="term" value="F:thiamine pyrophosphate binding"/>
    <property type="evidence" value="ECO:0007669"/>
    <property type="project" value="UniProtKB-UniRule"/>
</dbReference>
<keyword evidence="3 6" id="KW-0460">Magnesium</keyword>
<sequence length="573" mass="59217">MNPSTAVAEAIVDELVRHGVEHAVLAPGSRSAPLAFAFAAAADRGHLRLHVRIDERSAAFTALGLARVSGPVAVATTSGTAVANLHPAVLEAAHSNVPLILLTADRPHEMRGTGANQTTDQVAIFGSAVRYFADVPAPYGRPDEVADMRSLLARALAACAGSRGGAPGPAHLNLSFREPLVPDPGSAAASWVSSESSPHGRTAVHAVHPPRPGQPDPSAPGSALALPWGPRTAVIAGDGAGFAARDFAERGGFPLLAEPSSGARSGPNALGPYRLLLSRPELGGQIERVVVFGRPTLSRPVSALLARRDVEVVVVAAGDGWPDAARNAAHVTHAVHMARHDHPGEAGNGWLAAWQEADHIARRAIDGVLDTGTLNGPLVAREVWAALRDGEALVVASSNPIRDVDLTAAPFAGDAESQAGPLVLANRGLAGIDGTLSTAAGVGLASGRLTRVLVGDLAFLHDAGGLLVGPSEDTPDMQIVVLNDSGGGIFSLLEQGAPEYAKPFERVFGTPHAADLAALCAGYGLAHVRVDDVAQLRAELAEPRSGRTVVEVRVDRNALRDLHARLRDAVTHH</sequence>
<dbReference type="InterPro" id="IPR012001">
    <property type="entry name" value="Thiamin_PyroP_enz_TPP-bd_dom"/>
</dbReference>
<evidence type="ECO:0000313" key="11">
    <source>
        <dbReference type="Proteomes" id="UP000460435"/>
    </source>
</evidence>
<evidence type="ECO:0000259" key="8">
    <source>
        <dbReference type="Pfam" id="PF02775"/>
    </source>
</evidence>
<feature type="compositionally biased region" description="Low complexity" evidence="7">
    <location>
        <begin position="186"/>
        <end position="197"/>
    </location>
</feature>
<comment type="pathway">
    <text evidence="6">Quinol/quinone metabolism; menaquinone biosynthesis.</text>
</comment>
<organism evidence="10 11">
    <name type="scientific">Phytoactinopolyspora mesophila</name>
    <dbReference type="NCBI Taxonomy" id="2650750"/>
    <lineage>
        <taxon>Bacteria</taxon>
        <taxon>Bacillati</taxon>
        <taxon>Actinomycetota</taxon>
        <taxon>Actinomycetes</taxon>
        <taxon>Jiangellales</taxon>
        <taxon>Jiangellaceae</taxon>
        <taxon>Phytoactinopolyspora</taxon>
    </lineage>
</organism>
<keyword evidence="1 6" id="KW-0808">Transferase</keyword>
<dbReference type="UniPathway" id="UPA00079"/>
<dbReference type="CDD" id="cd02009">
    <property type="entry name" value="TPP_SHCHC_synthase"/>
    <property type="match status" value="1"/>
</dbReference>